<evidence type="ECO:0000313" key="4">
    <source>
        <dbReference type="Proteomes" id="UP000002218"/>
    </source>
</evidence>
<dbReference type="EMBL" id="CP001737">
    <property type="protein sequence ID" value="ACV80658.1"/>
    <property type="molecule type" value="Genomic_DNA"/>
</dbReference>
<reference evidence="3 4" key="2">
    <citation type="journal article" date="2010" name="Stand. Genomic Sci.">
        <title>Complete genome sequence of Nakamurella multipartita type strain (Y-104).</title>
        <authorList>
            <person name="Tice H."/>
            <person name="Mayilraj S."/>
            <person name="Sims D."/>
            <person name="Lapidus A."/>
            <person name="Nolan M."/>
            <person name="Lucas S."/>
            <person name="Glavina Del Rio T."/>
            <person name="Copeland A."/>
            <person name="Cheng J.F."/>
            <person name="Meincke L."/>
            <person name="Bruce D."/>
            <person name="Goodwin L."/>
            <person name="Pitluck S."/>
            <person name="Ivanova N."/>
            <person name="Mavromatis K."/>
            <person name="Ovchinnikova G."/>
            <person name="Pati A."/>
            <person name="Chen A."/>
            <person name="Palaniappan K."/>
            <person name="Land M."/>
            <person name="Hauser L."/>
            <person name="Chang Y.J."/>
            <person name="Jeffries C.D."/>
            <person name="Detter J.C."/>
            <person name="Brettin T."/>
            <person name="Rohde M."/>
            <person name="Goker M."/>
            <person name="Bristow J."/>
            <person name="Eisen J.A."/>
            <person name="Markowitz V."/>
            <person name="Hugenholtz P."/>
            <person name="Kyrpides N.C."/>
            <person name="Klenk H.P."/>
            <person name="Chen F."/>
        </authorList>
    </citation>
    <scope>NUCLEOTIDE SEQUENCE [LARGE SCALE GENOMIC DNA]</scope>
    <source>
        <strain evidence="4">ATCC 700099 / DSM 44233 / CIP 104796 / JCM 9543 / NBRC 105858 / Y-104</strain>
    </source>
</reference>
<dbReference type="GO" id="GO:0016829">
    <property type="term" value="F:lyase activity"/>
    <property type="evidence" value="ECO:0007669"/>
    <property type="project" value="UniProtKB-KW"/>
</dbReference>
<name>C8XKK1_NAKMY</name>
<evidence type="ECO:0000256" key="1">
    <source>
        <dbReference type="ARBA" id="ARBA00022723"/>
    </source>
</evidence>
<dbReference type="GO" id="GO:0046872">
    <property type="term" value="F:metal ion binding"/>
    <property type="evidence" value="ECO:0007669"/>
    <property type="project" value="UniProtKB-KW"/>
</dbReference>
<organism evidence="3 4">
    <name type="scientific">Nakamurella multipartita (strain ATCC 700099 / DSM 44233 / CIP 104796 / JCM 9543 / NBRC 105858 / Y-104)</name>
    <name type="common">Microsphaera multipartita</name>
    <dbReference type="NCBI Taxonomy" id="479431"/>
    <lineage>
        <taxon>Bacteria</taxon>
        <taxon>Bacillati</taxon>
        <taxon>Actinomycetota</taxon>
        <taxon>Actinomycetes</taxon>
        <taxon>Nakamurellales</taxon>
        <taxon>Nakamurellaceae</taxon>
        <taxon>Nakamurella</taxon>
    </lineage>
</organism>
<protein>
    <submittedName>
        <fullName evidence="3">Cobalamin (Vitamin B12) biosynthesis CbiX protein</fullName>
    </submittedName>
</protein>
<dbReference type="CDD" id="cd03416">
    <property type="entry name" value="CbiX_SirB_N"/>
    <property type="match status" value="1"/>
</dbReference>
<dbReference type="OrthoDB" id="482456at2"/>
<sequence>MTERPLPPLIGLAHGSRDPRAAVMIGDLMRAAEALRPGLRAIPAFLDLSEPDLDGAIAAARARAGFDEAIVVPLLFTDAFHATVDVPTAVGNAQQATGVALRLAGILGMGEEVLSALEDSAARAHISAHEAILLYAVGSSRDAANEAVHDLARRWSERRVGPVWAGFGTVGDPSAADVLARATTAGRRIAVVPLFLAPGLLLDQIAQKARAVDAEVALPLGTALAELVVQRYLQALAVMPA</sequence>
<dbReference type="Gene3D" id="3.40.50.1400">
    <property type="match status" value="2"/>
</dbReference>
<dbReference type="InterPro" id="IPR050963">
    <property type="entry name" value="Sirohydro_Cobaltochel/CbiX"/>
</dbReference>
<dbReference type="InParanoid" id="C8XKK1"/>
<dbReference type="eggNOG" id="COG2138">
    <property type="taxonomic scope" value="Bacteria"/>
</dbReference>
<evidence type="ECO:0000313" key="3">
    <source>
        <dbReference type="EMBL" id="ACV80658.1"/>
    </source>
</evidence>
<dbReference type="HOGENOM" id="CLU_056929_4_0_11"/>
<dbReference type="KEGG" id="nml:Namu_4371"/>
<keyword evidence="2" id="KW-0456">Lyase</keyword>
<proteinExistence type="predicted"/>
<reference evidence="4" key="1">
    <citation type="submission" date="2009-09" db="EMBL/GenBank/DDBJ databases">
        <title>The complete genome of Nakamurella multipartita DSM 44233.</title>
        <authorList>
            <consortium name="US DOE Joint Genome Institute (JGI-PGF)"/>
            <person name="Lucas S."/>
            <person name="Copeland A."/>
            <person name="Lapidus A."/>
            <person name="Glavina del Rio T."/>
            <person name="Dalin E."/>
            <person name="Tice H."/>
            <person name="Bruce D."/>
            <person name="Goodwin L."/>
            <person name="Pitluck S."/>
            <person name="Kyrpides N."/>
            <person name="Mavromatis K."/>
            <person name="Ivanova N."/>
            <person name="Ovchinnikova G."/>
            <person name="Sims D."/>
            <person name="Meincke L."/>
            <person name="Brettin T."/>
            <person name="Detter J.C."/>
            <person name="Han C."/>
            <person name="Larimer F."/>
            <person name="Land M."/>
            <person name="Hauser L."/>
            <person name="Markowitz V."/>
            <person name="Cheng J.-F."/>
            <person name="Hugenholtz P."/>
            <person name="Woyke T."/>
            <person name="Wu D."/>
            <person name="Klenk H.-P."/>
            <person name="Eisen J.A."/>
        </authorList>
    </citation>
    <scope>NUCLEOTIDE SEQUENCE [LARGE SCALE GENOMIC DNA]</scope>
    <source>
        <strain evidence="4">ATCC 700099 / DSM 44233 / CIP 104796 / JCM 9543 / NBRC 105858 / Y-104</strain>
    </source>
</reference>
<dbReference type="RefSeq" id="WP_015749482.1">
    <property type="nucleotide sequence ID" value="NC_013235.1"/>
</dbReference>
<dbReference type="InterPro" id="IPR002762">
    <property type="entry name" value="CbiX-like"/>
</dbReference>
<accession>C8XKK1</accession>
<evidence type="ECO:0000256" key="2">
    <source>
        <dbReference type="ARBA" id="ARBA00023239"/>
    </source>
</evidence>
<keyword evidence="4" id="KW-1185">Reference proteome</keyword>
<dbReference type="Pfam" id="PF01903">
    <property type="entry name" value="CbiX"/>
    <property type="match status" value="2"/>
</dbReference>
<dbReference type="PANTHER" id="PTHR33542:SF5">
    <property type="entry name" value="FERROCHELATASE CHE1"/>
    <property type="match status" value="1"/>
</dbReference>
<dbReference type="STRING" id="479431.Namu_4371"/>
<gene>
    <name evidence="3" type="ordered locus">Namu_4371</name>
</gene>
<dbReference type="PANTHER" id="PTHR33542">
    <property type="entry name" value="SIROHYDROCHLORIN FERROCHELATASE, CHLOROPLASTIC"/>
    <property type="match status" value="1"/>
</dbReference>
<dbReference type="Proteomes" id="UP000002218">
    <property type="component" value="Chromosome"/>
</dbReference>
<dbReference type="SUPFAM" id="SSF53800">
    <property type="entry name" value="Chelatase"/>
    <property type="match status" value="1"/>
</dbReference>
<keyword evidence="1" id="KW-0479">Metal-binding</keyword>
<dbReference type="AlphaFoldDB" id="C8XKK1"/>